<dbReference type="AlphaFoldDB" id="A0A402CBD2"/>
<proteinExistence type="predicted"/>
<protein>
    <submittedName>
        <fullName evidence="1">Uncharacterized protein</fullName>
    </submittedName>
</protein>
<accession>A0A402CBD2</accession>
<organism evidence="1 2">
    <name type="scientific">Rhodococcus wratislaviensis</name>
    <name type="common">Tsukamurella wratislaviensis</name>
    <dbReference type="NCBI Taxonomy" id="44752"/>
    <lineage>
        <taxon>Bacteria</taxon>
        <taxon>Bacillati</taxon>
        <taxon>Actinomycetota</taxon>
        <taxon>Actinomycetes</taxon>
        <taxon>Mycobacteriales</taxon>
        <taxon>Nocardiaceae</taxon>
        <taxon>Rhodococcus</taxon>
    </lineage>
</organism>
<evidence type="ECO:0000313" key="1">
    <source>
        <dbReference type="EMBL" id="GCE40940.1"/>
    </source>
</evidence>
<dbReference type="EMBL" id="BHYM01000038">
    <property type="protein sequence ID" value="GCE40940.1"/>
    <property type="molecule type" value="Genomic_DNA"/>
</dbReference>
<sequence length="47" mass="5171">MVFEELERRRIAAGVNMSQFLADLLAAATGHAQLVQETNQEVLKLSA</sequence>
<keyword evidence="2" id="KW-1185">Reference proteome</keyword>
<gene>
    <name evidence="1" type="ORF">Rhow_004583</name>
</gene>
<evidence type="ECO:0000313" key="2">
    <source>
        <dbReference type="Proteomes" id="UP000287519"/>
    </source>
</evidence>
<dbReference type="Proteomes" id="UP000287519">
    <property type="component" value="Unassembled WGS sequence"/>
</dbReference>
<name>A0A402CBD2_RHOWR</name>
<dbReference type="RefSeq" id="WP_192581913.1">
    <property type="nucleotide sequence ID" value="NZ_BHYM01000038.1"/>
</dbReference>
<reference evidence="1 2" key="1">
    <citation type="submission" date="2018-11" db="EMBL/GenBank/DDBJ databases">
        <title>Microbial catabolism of amino acid.</title>
        <authorList>
            <person name="Hibi M."/>
            <person name="Ogawa J."/>
        </authorList>
    </citation>
    <scope>NUCLEOTIDE SEQUENCE [LARGE SCALE GENOMIC DNA]</scope>
    <source>
        <strain evidence="1 2">C31-06</strain>
    </source>
</reference>
<comment type="caution">
    <text evidence="1">The sequence shown here is derived from an EMBL/GenBank/DDBJ whole genome shotgun (WGS) entry which is preliminary data.</text>
</comment>